<evidence type="ECO:0000313" key="3">
    <source>
        <dbReference type="Proteomes" id="UP001286456"/>
    </source>
</evidence>
<keyword evidence="1" id="KW-1133">Transmembrane helix</keyword>
<evidence type="ECO:0000256" key="1">
    <source>
        <dbReference type="SAM" id="Phobius"/>
    </source>
</evidence>
<keyword evidence="1" id="KW-0472">Membrane</keyword>
<proteinExistence type="predicted"/>
<keyword evidence="1" id="KW-0812">Transmembrane</keyword>
<keyword evidence="3" id="KW-1185">Reference proteome</keyword>
<evidence type="ECO:0000313" key="2">
    <source>
        <dbReference type="EMBL" id="KAK3320986.1"/>
    </source>
</evidence>
<dbReference type="Proteomes" id="UP001286456">
    <property type="component" value="Unassembled WGS sequence"/>
</dbReference>
<reference evidence="2" key="1">
    <citation type="journal article" date="2023" name="Mol. Phylogenet. Evol.">
        <title>Genome-scale phylogeny and comparative genomics of the fungal order Sordariales.</title>
        <authorList>
            <person name="Hensen N."/>
            <person name="Bonometti L."/>
            <person name="Westerberg I."/>
            <person name="Brannstrom I.O."/>
            <person name="Guillou S."/>
            <person name="Cros-Aarteil S."/>
            <person name="Calhoun S."/>
            <person name="Haridas S."/>
            <person name="Kuo A."/>
            <person name="Mondo S."/>
            <person name="Pangilinan J."/>
            <person name="Riley R."/>
            <person name="LaButti K."/>
            <person name="Andreopoulos B."/>
            <person name="Lipzen A."/>
            <person name="Chen C."/>
            <person name="Yan M."/>
            <person name="Daum C."/>
            <person name="Ng V."/>
            <person name="Clum A."/>
            <person name="Steindorff A."/>
            <person name="Ohm R.A."/>
            <person name="Martin F."/>
            <person name="Silar P."/>
            <person name="Natvig D.O."/>
            <person name="Lalanne C."/>
            <person name="Gautier V."/>
            <person name="Ament-Velasquez S.L."/>
            <person name="Kruys A."/>
            <person name="Hutchinson M.I."/>
            <person name="Powell A.J."/>
            <person name="Barry K."/>
            <person name="Miller A.N."/>
            <person name="Grigoriev I.V."/>
            <person name="Debuchy R."/>
            <person name="Gladieux P."/>
            <person name="Hiltunen Thoren M."/>
            <person name="Johannesson H."/>
        </authorList>
    </citation>
    <scope>NUCLEOTIDE SEQUENCE</scope>
    <source>
        <strain evidence="2">SMH4131-1</strain>
    </source>
</reference>
<sequence length="140" mass="15633">MCLYVILKKRMGNVASFGITVLMNLGVIQSLCGLPWARWEHNKNWDYSDNGRGLGSKWAAAHQSRWYRSDPSHVSKLKLSMFYGNAPASLARIHPVWLTFELADGAQSLNTIDTPFAVVGNSGPRRHFVVLTPQSMNCPT</sequence>
<dbReference type="AlphaFoldDB" id="A0AAE0M688"/>
<feature type="transmembrane region" description="Helical" evidence="1">
    <location>
        <begin position="14"/>
        <end position="37"/>
    </location>
</feature>
<gene>
    <name evidence="2" type="ORF">B0T19DRAFT_403581</name>
</gene>
<organism evidence="2 3">
    <name type="scientific">Cercophora scortea</name>
    <dbReference type="NCBI Taxonomy" id="314031"/>
    <lineage>
        <taxon>Eukaryota</taxon>
        <taxon>Fungi</taxon>
        <taxon>Dikarya</taxon>
        <taxon>Ascomycota</taxon>
        <taxon>Pezizomycotina</taxon>
        <taxon>Sordariomycetes</taxon>
        <taxon>Sordariomycetidae</taxon>
        <taxon>Sordariales</taxon>
        <taxon>Lasiosphaeriaceae</taxon>
        <taxon>Cercophora</taxon>
    </lineage>
</organism>
<comment type="caution">
    <text evidence="2">The sequence shown here is derived from an EMBL/GenBank/DDBJ whole genome shotgun (WGS) entry which is preliminary data.</text>
</comment>
<dbReference type="EMBL" id="JAUEPO010000005">
    <property type="protein sequence ID" value="KAK3320986.1"/>
    <property type="molecule type" value="Genomic_DNA"/>
</dbReference>
<name>A0AAE0M688_9PEZI</name>
<accession>A0AAE0M688</accession>
<protein>
    <submittedName>
        <fullName evidence="2">Uncharacterized protein</fullName>
    </submittedName>
</protein>
<reference evidence="2" key="2">
    <citation type="submission" date="2023-06" db="EMBL/GenBank/DDBJ databases">
        <authorList>
            <consortium name="Lawrence Berkeley National Laboratory"/>
            <person name="Haridas S."/>
            <person name="Hensen N."/>
            <person name="Bonometti L."/>
            <person name="Westerberg I."/>
            <person name="Brannstrom I.O."/>
            <person name="Guillou S."/>
            <person name="Cros-Aarteil S."/>
            <person name="Calhoun S."/>
            <person name="Kuo A."/>
            <person name="Mondo S."/>
            <person name="Pangilinan J."/>
            <person name="Riley R."/>
            <person name="Labutti K."/>
            <person name="Andreopoulos B."/>
            <person name="Lipzen A."/>
            <person name="Chen C."/>
            <person name="Yanf M."/>
            <person name="Daum C."/>
            <person name="Ng V."/>
            <person name="Clum A."/>
            <person name="Steindorff A."/>
            <person name="Ohm R."/>
            <person name="Martin F."/>
            <person name="Silar P."/>
            <person name="Natvig D."/>
            <person name="Lalanne C."/>
            <person name="Gautier V."/>
            <person name="Ament-Velasquez S.L."/>
            <person name="Kruys A."/>
            <person name="Hutchinson M.I."/>
            <person name="Powell A.J."/>
            <person name="Barry K."/>
            <person name="Miller A.N."/>
            <person name="Grigoriev I.V."/>
            <person name="Debuchy R."/>
            <person name="Gladieux P."/>
            <person name="Thoren M.H."/>
            <person name="Johannesson H."/>
        </authorList>
    </citation>
    <scope>NUCLEOTIDE SEQUENCE</scope>
    <source>
        <strain evidence="2">SMH4131-1</strain>
    </source>
</reference>